<dbReference type="GO" id="GO:0005975">
    <property type="term" value="P:carbohydrate metabolic process"/>
    <property type="evidence" value="ECO:0007669"/>
    <property type="project" value="InterPro"/>
</dbReference>
<reference evidence="14 15" key="1">
    <citation type="submission" date="2019-12" db="EMBL/GenBank/DDBJ databases">
        <authorList>
            <person name="Scholz U."/>
            <person name="Mascher M."/>
            <person name="Fiebig A."/>
        </authorList>
    </citation>
    <scope>NUCLEOTIDE SEQUENCE</scope>
</reference>
<keyword evidence="4" id="KW-0449">Lipoprotein</keyword>
<keyword evidence="7" id="KW-0472">Membrane</keyword>
<evidence type="ECO:0000256" key="9">
    <source>
        <dbReference type="ARBA" id="ARBA00023180"/>
    </source>
</evidence>
<keyword evidence="3" id="KW-1003">Cell membrane</keyword>
<dbReference type="Gene3D" id="1.20.58.1040">
    <property type="match status" value="1"/>
</dbReference>
<dbReference type="GO" id="GO:0098552">
    <property type="term" value="C:side of membrane"/>
    <property type="evidence" value="ECO:0007669"/>
    <property type="project" value="UniProtKB-KW"/>
</dbReference>
<sequence length="435" mass="46163">MLSKECGAVLLLLIIFALLDVSASELVLILRSRGIHHVRLLAPDHQLLSALANTGIQVMVSIPNNHLLRVGLSQTAAATWLNDNVAAFLPVTNITYIAVGSEVLTVVPNAALILLPAMKFLQAALIAADLSRQVKISTPQSMALIPTPFPPSAAAFNSTWVPIMSGLLQFLKNTSSSFMLNAKPYYGYTLGNGIFPLDYALFRHSMFDAMVDAAYYSMKALNFSEIPVMVTETGWPWLGRQGEPDATADNATTNAYIYELFDGEDLQDGQPSGRHWGLFFTNGTLVYSLDLGGLEAADTTSSLTRVYCIADSGADPQALEVGLNWACGPGSANCTAIQPGQPCYTSSIAAIASYAYNDYYRKAHVAGGTCDFGGTARTTTADPSYGSCIFEGSSGGGGSIAPTAFGPAGPINGVLRLGAPRAKAFLMVLFLVMML</sequence>
<evidence type="ECO:0000256" key="10">
    <source>
        <dbReference type="ARBA" id="ARBA00023295"/>
    </source>
</evidence>
<keyword evidence="9" id="KW-0325">Glycoprotein</keyword>
<dbReference type="Gene3D" id="3.20.20.80">
    <property type="entry name" value="Glycosidases"/>
    <property type="match status" value="1"/>
</dbReference>
<keyword evidence="8" id="KW-1015">Disulfide bond</keyword>
<dbReference type="SMART" id="SM00768">
    <property type="entry name" value="X8"/>
    <property type="match status" value="1"/>
</dbReference>
<evidence type="ECO:0000256" key="1">
    <source>
        <dbReference type="ARBA" id="ARBA00004609"/>
    </source>
</evidence>
<proteinExistence type="inferred from homology"/>
<comment type="similarity">
    <text evidence="2 11">Belongs to the glycosyl hydrolase 17 family.</text>
</comment>
<evidence type="ECO:0000256" key="3">
    <source>
        <dbReference type="ARBA" id="ARBA00022475"/>
    </source>
</evidence>
<gene>
    <name evidence="14" type="ORF">SI7747_10013683</name>
</gene>
<evidence type="ECO:0000259" key="13">
    <source>
        <dbReference type="SMART" id="SM00768"/>
    </source>
</evidence>
<dbReference type="EMBL" id="LR743597">
    <property type="protein sequence ID" value="CAA2628034.1"/>
    <property type="molecule type" value="Genomic_DNA"/>
</dbReference>
<comment type="subcellular location">
    <subcellularLocation>
        <location evidence="1">Cell membrane</location>
        <topology evidence="1">Lipid-anchor</topology>
        <topology evidence="1">GPI-anchor</topology>
    </subcellularLocation>
</comment>
<dbReference type="GO" id="GO:0009506">
    <property type="term" value="C:plasmodesma"/>
    <property type="evidence" value="ECO:0007669"/>
    <property type="project" value="UniProtKB-ARBA"/>
</dbReference>
<dbReference type="Proteomes" id="UP001189122">
    <property type="component" value="Unassembled WGS sequence"/>
</dbReference>
<evidence type="ECO:0000313" key="14">
    <source>
        <dbReference type="EMBL" id="CAA2628034.1"/>
    </source>
</evidence>
<dbReference type="InterPro" id="IPR012946">
    <property type="entry name" value="X8"/>
</dbReference>
<name>A0A7I8JAZ6_SPIIN</name>
<evidence type="ECO:0000256" key="8">
    <source>
        <dbReference type="ARBA" id="ARBA00023157"/>
    </source>
</evidence>
<keyword evidence="5 12" id="KW-0732">Signal</keyword>
<evidence type="ECO:0000256" key="2">
    <source>
        <dbReference type="ARBA" id="ARBA00008773"/>
    </source>
</evidence>
<evidence type="ECO:0000256" key="4">
    <source>
        <dbReference type="ARBA" id="ARBA00022622"/>
    </source>
</evidence>
<dbReference type="FunFam" id="1.20.58.1040:FF:000001">
    <property type="entry name" value="Glucan endo-1,3-beta-glucosidase 4"/>
    <property type="match status" value="1"/>
</dbReference>
<evidence type="ECO:0000256" key="11">
    <source>
        <dbReference type="RuleBase" id="RU004335"/>
    </source>
</evidence>
<dbReference type="PANTHER" id="PTHR32227">
    <property type="entry name" value="GLUCAN ENDO-1,3-BETA-GLUCOSIDASE BG1-RELATED-RELATED"/>
    <property type="match status" value="1"/>
</dbReference>
<dbReference type="EMBL" id="CACRZD030000010">
    <property type="protein sequence ID" value="CAA6667290.1"/>
    <property type="molecule type" value="Genomic_DNA"/>
</dbReference>
<protein>
    <recommendedName>
        <fullName evidence="13">X8 domain-containing protein</fullName>
    </recommendedName>
</protein>
<keyword evidence="4" id="KW-0336">GPI-anchor</keyword>
<feature type="domain" description="X8" evidence="13">
    <location>
        <begin position="306"/>
        <end position="390"/>
    </location>
</feature>
<dbReference type="InterPro" id="IPR000490">
    <property type="entry name" value="Glyco_hydro_17"/>
</dbReference>
<dbReference type="GO" id="GO:0004553">
    <property type="term" value="F:hydrolase activity, hydrolyzing O-glycosyl compounds"/>
    <property type="evidence" value="ECO:0007669"/>
    <property type="project" value="InterPro"/>
</dbReference>
<evidence type="ECO:0000256" key="7">
    <source>
        <dbReference type="ARBA" id="ARBA00023136"/>
    </source>
</evidence>
<evidence type="ECO:0000256" key="5">
    <source>
        <dbReference type="ARBA" id="ARBA00022729"/>
    </source>
</evidence>
<keyword evidence="6" id="KW-0378">Hydrolase</keyword>
<feature type="chain" id="PRO_5029516895" description="X8 domain-containing protein" evidence="12">
    <location>
        <begin position="25"/>
        <end position="435"/>
    </location>
</feature>
<evidence type="ECO:0000256" key="12">
    <source>
        <dbReference type="SAM" id="SignalP"/>
    </source>
</evidence>
<accession>A0A7I8JAZ6</accession>
<organism evidence="14">
    <name type="scientific">Spirodela intermedia</name>
    <name type="common">Intermediate duckweed</name>
    <dbReference type="NCBI Taxonomy" id="51605"/>
    <lineage>
        <taxon>Eukaryota</taxon>
        <taxon>Viridiplantae</taxon>
        <taxon>Streptophyta</taxon>
        <taxon>Embryophyta</taxon>
        <taxon>Tracheophyta</taxon>
        <taxon>Spermatophyta</taxon>
        <taxon>Magnoliopsida</taxon>
        <taxon>Liliopsida</taxon>
        <taxon>Araceae</taxon>
        <taxon>Lemnoideae</taxon>
        <taxon>Spirodela</taxon>
    </lineage>
</organism>
<dbReference type="GO" id="GO:0005886">
    <property type="term" value="C:plasma membrane"/>
    <property type="evidence" value="ECO:0007669"/>
    <property type="project" value="UniProtKB-SubCell"/>
</dbReference>
<keyword evidence="15" id="KW-1185">Reference proteome</keyword>
<dbReference type="InterPro" id="IPR044965">
    <property type="entry name" value="Glyco_hydro_17_plant"/>
</dbReference>
<dbReference type="AlphaFoldDB" id="A0A7I8JAZ6"/>
<dbReference type="Pfam" id="PF07983">
    <property type="entry name" value="X8"/>
    <property type="match status" value="1"/>
</dbReference>
<keyword evidence="10" id="KW-0326">Glycosidase</keyword>
<dbReference type="SUPFAM" id="SSF51445">
    <property type="entry name" value="(Trans)glycosidases"/>
    <property type="match status" value="1"/>
</dbReference>
<evidence type="ECO:0000256" key="6">
    <source>
        <dbReference type="ARBA" id="ARBA00022801"/>
    </source>
</evidence>
<dbReference type="InterPro" id="IPR017853">
    <property type="entry name" value="GH"/>
</dbReference>
<dbReference type="Pfam" id="PF00332">
    <property type="entry name" value="Glyco_hydro_17"/>
    <property type="match status" value="1"/>
</dbReference>
<evidence type="ECO:0000313" key="15">
    <source>
        <dbReference type="Proteomes" id="UP001189122"/>
    </source>
</evidence>
<feature type="signal peptide" evidence="12">
    <location>
        <begin position="1"/>
        <end position="24"/>
    </location>
</feature>